<evidence type="ECO:0000313" key="9">
    <source>
        <dbReference type="EMBL" id="GMI25536.1"/>
    </source>
</evidence>
<evidence type="ECO:0000256" key="1">
    <source>
        <dbReference type="ARBA" id="ARBA00004138"/>
    </source>
</evidence>
<keyword evidence="6" id="KW-0966">Cell projection</keyword>
<dbReference type="InterPro" id="IPR019366">
    <property type="entry name" value="Clusterin-associated_protein-1"/>
</dbReference>
<dbReference type="PANTHER" id="PTHR21547:SF0">
    <property type="entry name" value="CLUSTERIN-ASSOCIATED PROTEIN 1"/>
    <property type="match status" value="1"/>
</dbReference>
<evidence type="ECO:0000256" key="6">
    <source>
        <dbReference type="ARBA" id="ARBA00023273"/>
    </source>
</evidence>
<organism evidence="9 10">
    <name type="scientific">Triparma columacea</name>
    <dbReference type="NCBI Taxonomy" id="722753"/>
    <lineage>
        <taxon>Eukaryota</taxon>
        <taxon>Sar</taxon>
        <taxon>Stramenopiles</taxon>
        <taxon>Ochrophyta</taxon>
        <taxon>Bolidophyceae</taxon>
        <taxon>Parmales</taxon>
        <taxon>Triparmaceae</taxon>
        <taxon>Triparma</taxon>
    </lineage>
</organism>
<evidence type="ECO:0000256" key="3">
    <source>
        <dbReference type="ARBA" id="ARBA00022794"/>
    </source>
</evidence>
<dbReference type="Proteomes" id="UP001165065">
    <property type="component" value="Unassembled WGS sequence"/>
</dbReference>
<name>A0A9W7FZE9_9STRA</name>
<dbReference type="PANTHER" id="PTHR21547">
    <property type="entry name" value="CLUSTERIN ASSOCIATED PROTEIN 1"/>
    <property type="match status" value="1"/>
</dbReference>
<comment type="subcellular location">
    <subcellularLocation>
        <location evidence="1">Cell projection</location>
        <location evidence="1">Cilium</location>
    </subcellularLocation>
</comment>
<reference evidence="10" key="1">
    <citation type="journal article" date="2023" name="Commun. Biol.">
        <title>Genome analysis of Parmales, the sister group of diatoms, reveals the evolutionary specialization of diatoms from phago-mixotrophs to photoautotrophs.</title>
        <authorList>
            <person name="Ban H."/>
            <person name="Sato S."/>
            <person name="Yoshikawa S."/>
            <person name="Yamada K."/>
            <person name="Nakamura Y."/>
            <person name="Ichinomiya M."/>
            <person name="Sato N."/>
            <person name="Blanc-Mathieu R."/>
            <person name="Endo H."/>
            <person name="Kuwata A."/>
            <person name="Ogata H."/>
        </authorList>
    </citation>
    <scope>NUCLEOTIDE SEQUENCE [LARGE SCALE GENOMIC DNA]</scope>
</reference>
<keyword evidence="5" id="KW-0969">Cilium</keyword>
<feature type="region of interest" description="Disordered" evidence="8">
    <location>
        <begin position="321"/>
        <end position="434"/>
    </location>
</feature>
<dbReference type="OrthoDB" id="438545at2759"/>
<feature type="compositionally biased region" description="Gly residues" evidence="8">
    <location>
        <begin position="354"/>
        <end position="370"/>
    </location>
</feature>
<evidence type="ECO:0000256" key="8">
    <source>
        <dbReference type="SAM" id="MobiDB-lite"/>
    </source>
</evidence>
<feature type="compositionally biased region" description="Acidic residues" evidence="8">
    <location>
        <begin position="405"/>
        <end position="414"/>
    </location>
</feature>
<dbReference type="Pfam" id="PF10234">
    <property type="entry name" value="Cluap1"/>
    <property type="match status" value="1"/>
</dbReference>
<comment type="caution">
    <text evidence="9">The sequence shown here is derived from an EMBL/GenBank/DDBJ whole genome shotgun (WGS) entry which is preliminary data.</text>
</comment>
<dbReference type="GO" id="GO:0005815">
    <property type="term" value="C:microtubule organizing center"/>
    <property type="evidence" value="ECO:0007669"/>
    <property type="project" value="TreeGrafter"/>
</dbReference>
<feature type="coiled-coil region" evidence="7">
    <location>
        <begin position="189"/>
        <end position="311"/>
    </location>
</feature>
<feature type="compositionally biased region" description="Acidic residues" evidence="8">
    <location>
        <begin position="372"/>
        <end position="393"/>
    </location>
</feature>
<dbReference type="GO" id="GO:0030992">
    <property type="term" value="C:intraciliary transport particle B"/>
    <property type="evidence" value="ECO:0007669"/>
    <property type="project" value="TreeGrafter"/>
</dbReference>
<evidence type="ECO:0000256" key="4">
    <source>
        <dbReference type="ARBA" id="ARBA00023054"/>
    </source>
</evidence>
<dbReference type="EMBL" id="BRYA01000611">
    <property type="protein sequence ID" value="GMI25536.1"/>
    <property type="molecule type" value="Genomic_DNA"/>
</dbReference>
<dbReference type="AlphaFoldDB" id="A0A9W7FZE9"/>
<keyword evidence="10" id="KW-1185">Reference proteome</keyword>
<dbReference type="GO" id="GO:0060271">
    <property type="term" value="P:cilium assembly"/>
    <property type="evidence" value="ECO:0007669"/>
    <property type="project" value="TreeGrafter"/>
</dbReference>
<keyword evidence="4 7" id="KW-0175">Coiled coil</keyword>
<evidence type="ECO:0000256" key="2">
    <source>
        <dbReference type="ARBA" id="ARBA00008340"/>
    </source>
</evidence>
<evidence type="ECO:0008006" key="11">
    <source>
        <dbReference type="Google" id="ProtNLM"/>
    </source>
</evidence>
<gene>
    <name evidence="9" type="ORF">TrCOL_g9109</name>
</gene>
<evidence type="ECO:0000256" key="5">
    <source>
        <dbReference type="ARBA" id="ARBA00023069"/>
    </source>
</evidence>
<accession>A0A9W7FZE9</accession>
<comment type="similarity">
    <text evidence="2">Belongs to the CLUAP1 family.</text>
</comment>
<evidence type="ECO:0000256" key="7">
    <source>
        <dbReference type="SAM" id="Coils"/>
    </source>
</evidence>
<sequence>MSFRELRNFTEVMRALGYPRLISVENFRNPNFELVADVLYWMVKRYDPDISVHGDIESEDDRVEFLTSIAQNMLSKASIKLNTKKLYSADGHAVKELLKVATTLYHASRYSGEVDDGDDEDVSSAPITTRLSDVKAARSLASEITERGAKLHDLLKAEMGVRHIRQKAIRFLDAISGNLESGSEHAYIEKALNNIIEESKENVESMKRQVNEYDADASGLADKIKRKQADLERNKKRLASLQHVRPAFMDEYEKLERELQKQYEVYLEKFRNLDYLEHELNQLNKAEQDKVEEAERAMKRMQKRLRDDELKIIRNEQDVILGDENRGGGGNQGLFGNRVKGGEMGLRDNTNRMGRGGRGSHVKGNMGGGSDSDSEELSDEDLTNEDSDSDDVSVEGSSSGSGIIDNDDDSDDSSSDLGGEGRDFGDDAESDEDF</sequence>
<proteinExistence type="inferred from homology"/>
<feature type="compositionally biased region" description="Low complexity" evidence="8">
    <location>
        <begin position="394"/>
        <end position="404"/>
    </location>
</feature>
<dbReference type="GO" id="GO:0005929">
    <property type="term" value="C:cilium"/>
    <property type="evidence" value="ECO:0007669"/>
    <property type="project" value="UniProtKB-SubCell"/>
</dbReference>
<keyword evidence="3" id="KW-0970">Cilium biogenesis/degradation</keyword>
<protein>
    <recommendedName>
        <fullName evidence="11">Clusterin-associated protein 1</fullName>
    </recommendedName>
</protein>
<evidence type="ECO:0000313" key="10">
    <source>
        <dbReference type="Proteomes" id="UP001165065"/>
    </source>
</evidence>